<accession>A0A8J3WQ07</accession>
<dbReference type="AlphaFoldDB" id="A0A8J3WQ07"/>
<feature type="domain" description="Dienelactone hydrolase" evidence="2">
    <location>
        <begin position="13"/>
        <end position="237"/>
    </location>
</feature>
<keyword evidence="4" id="KW-1185">Reference proteome</keyword>
<dbReference type="InterPro" id="IPR002925">
    <property type="entry name" value="Dienelactn_hydro"/>
</dbReference>
<dbReference type="PANTHER" id="PTHR46623">
    <property type="entry name" value="CARBOXYMETHYLENEBUTENOLIDASE-RELATED"/>
    <property type="match status" value="1"/>
</dbReference>
<dbReference type="EMBL" id="BOOJ01000064">
    <property type="protein sequence ID" value="GIH96287.1"/>
    <property type="molecule type" value="Genomic_DNA"/>
</dbReference>
<gene>
    <name evidence="3" type="ORF">Psi01_69170</name>
</gene>
<evidence type="ECO:0000256" key="1">
    <source>
        <dbReference type="SAM" id="MobiDB-lite"/>
    </source>
</evidence>
<dbReference type="SUPFAM" id="SSF53474">
    <property type="entry name" value="alpha/beta-Hydrolases"/>
    <property type="match status" value="1"/>
</dbReference>
<protein>
    <submittedName>
        <fullName evidence="3">Carboxymethylenebutenolidase</fullName>
    </submittedName>
</protein>
<proteinExistence type="predicted"/>
<feature type="compositionally biased region" description="Acidic residues" evidence="1">
    <location>
        <begin position="247"/>
        <end position="260"/>
    </location>
</feature>
<comment type="caution">
    <text evidence="3">The sequence shown here is derived from an EMBL/GenBank/DDBJ whole genome shotgun (WGS) entry which is preliminary data.</text>
</comment>
<reference evidence="3 4" key="1">
    <citation type="submission" date="2021-01" db="EMBL/GenBank/DDBJ databases">
        <title>Whole genome shotgun sequence of Planobispora siamensis NBRC 107568.</title>
        <authorList>
            <person name="Komaki H."/>
            <person name="Tamura T."/>
        </authorList>
    </citation>
    <scope>NUCLEOTIDE SEQUENCE [LARGE SCALE GENOMIC DNA]</scope>
    <source>
        <strain evidence="3 4">NBRC 107568</strain>
    </source>
</reference>
<sequence length="260" mass="27734">MTEVTIRTPYGQMPAYAAVPSGPGPWPGVVVIHDFTGMSHDLRHQADWLAGEGYLAVAPDLYYWGSRLSCLRTIVRDIGARRGRTFDDIEAARAWLAVRHDCTGDIGVIGFCMGGGYALLLAPGHGFSAASVNYGGCPEDAVRILRGACPIVGSFGGRDRSPMGRSAAVRLVRALSELGVDYDVKVYPEAGHGFMNDHDPADATLLLVTLAKLSGTRYHEPSARDARERIVAFFDHHLKGAGKGADEEAGEEAGEGADPP</sequence>
<dbReference type="Proteomes" id="UP000619788">
    <property type="component" value="Unassembled WGS sequence"/>
</dbReference>
<feature type="region of interest" description="Disordered" evidence="1">
    <location>
        <begin position="241"/>
        <end position="260"/>
    </location>
</feature>
<dbReference type="PANTHER" id="PTHR46623:SF6">
    <property type="entry name" value="ALPHA_BETA-HYDROLASES SUPERFAMILY PROTEIN"/>
    <property type="match status" value="1"/>
</dbReference>
<name>A0A8J3WQ07_9ACTN</name>
<evidence type="ECO:0000259" key="2">
    <source>
        <dbReference type="Pfam" id="PF01738"/>
    </source>
</evidence>
<dbReference type="GO" id="GO:0016787">
    <property type="term" value="F:hydrolase activity"/>
    <property type="evidence" value="ECO:0007669"/>
    <property type="project" value="InterPro"/>
</dbReference>
<dbReference type="RefSeq" id="WP_204068338.1">
    <property type="nucleotide sequence ID" value="NZ_BOOJ01000064.1"/>
</dbReference>
<evidence type="ECO:0000313" key="3">
    <source>
        <dbReference type="EMBL" id="GIH96287.1"/>
    </source>
</evidence>
<evidence type="ECO:0000313" key="4">
    <source>
        <dbReference type="Proteomes" id="UP000619788"/>
    </source>
</evidence>
<dbReference type="Gene3D" id="3.40.50.1820">
    <property type="entry name" value="alpha/beta hydrolase"/>
    <property type="match status" value="1"/>
</dbReference>
<dbReference type="InterPro" id="IPR051049">
    <property type="entry name" value="Dienelactone_hydrolase-like"/>
</dbReference>
<organism evidence="3 4">
    <name type="scientific">Planobispora siamensis</name>
    <dbReference type="NCBI Taxonomy" id="936338"/>
    <lineage>
        <taxon>Bacteria</taxon>
        <taxon>Bacillati</taxon>
        <taxon>Actinomycetota</taxon>
        <taxon>Actinomycetes</taxon>
        <taxon>Streptosporangiales</taxon>
        <taxon>Streptosporangiaceae</taxon>
        <taxon>Planobispora</taxon>
    </lineage>
</organism>
<dbReference type="InterPro" id="IPR029058">
    <property type="entry name" value="AB_hydrolase_fold"/>
</dbReference>
<dbReference type="Pfam" id="PF01738">
    <property type="entry name" value="DLH"/>
    <property type="match status" value="1"/>
</dbReference>